<evidence type="ECO:0000259" key="2">
    <source>
        <dbReference type="PROSITE" id="PS51352"/>
    </source>
</evidence>
<gene>
    <name evidence="3" type="ORF">SAMN05216225_100662</name>
</gene>
<name>A0A1M5EWB9_9BACI</name>
<evidence type="ECO:0000256" key="1">
    <source>
        <dbReference type="ARBA" id="ARBA00023157"/>
    </source>
</evidence>
<dbReference type="GO" id="GO:0016491">
    <property type="term" value="F:oxidoreductase activity"/>
    <property type="evidence" value="ECO:0007669"/>
    <property type="project" value="InterPro"/>
</dbReference>
<dbReference type="InterPro" id="IPR050553">
    <property type="entry name" value="Thioredoxin_ResA/DsbE_sf"/>
</dbReference>
<dbReference type="Proteomes" id="UP000183988">
    <property type="component" value="Unassembled WGS sequence"/>
</dbReference>
<dbReference type="PANTHER" id="PTHR42852:SF1">
    <property type="entry name" value="THIOREDOXIN-LIKE PROTEIN YNEN"/>
    <property type="match status" value="1"/>
</dbReference>
<dbReference type="PROSITE" id="PS00194">
    <property type="entry name" value="THIOREDOXIN_1"/>
    <property type="match status" value="1"/>
</dbReference>
<dbReference type="Pfam" id="PF00578">
    <property type="entry name" value="AhpC-TSA"/>
    <property type="match status" value="1"/>
</dbReference>
<dbReference type="EMBL" id="FQVW01000006">
    <property type="protein sequence ID" value="SHF83342.1"/>
    <property type="molecule type" value="Genomic_DNA"/>
</dbReference>
<protein>
    <submittedName>
        <fullName evidence="3">Peroxiredoxin</fullName>
    </submittedName>
</protein>
<dbReference type="InterPro" id="IPR036249">
    <property type="entry name" value="Thioredoxin-like_sf"/>
</dbReference>
<dbReference type="STRING" id="930117.SAMN05216225_100662"/>
<feature type="domain" description="Thioredoxin" evidence="2">
    <location>
        <begin position="52"/>
        <end position="189"/>
    </location>
</feature>
<dbReference type="GO" id="GO:0016209">
    <property type="term" value="F:antioxidant activity"/>
    <property type="evidence" value="ECO:0007669"/>
    <property type="project" value="InterPro"/>
</dbReference>
<dbReference type="SUPFAM" id="SSF52833">
    <property type="entry name" value="Thioredoxin-like"/>
    <property type="match status" value="1"/>
</dbReference>
<evidence type="ECO:0000313" key="3">
    <source>
        <dbReference type="EMBL" id="SHF83342.1"/>
    </source>
</evidence>
<reference evidence="3 4" key="1">
    <citation type="submission" date="2016-11" db="EMBL/GenBank/DDBJ databases">
        <authorList>
            <person name="Jaros S."/>
            <person name="Januszkiewicz K."/>
            <person name="Wedrychowicz H."/>
        </authorList>
    </citation>
    <scope>NUCLEOTIDE SEQUENCE [LARGE SCALE GENOMIC DNA]</scope>
    <source>
        <strain evidence="3 4">IBRC-M 10683</strain>
    </source>
</reference>
<organism evidence="3 4">
    <name type="scientific">Ornithinibacillus halophilus</name>
    <dbReference type="NCBI Taxonomy" id="930117"/>
    <lineage>
        <taxon>Bacteria</taxon>
        <taxon>Bacillati</taxon>
        <taxon>Bacillota</taxon>
        <taxon>Bacilli</taxon>
        <taxon>Bacillales</taxon>
        <taxon>Bacillaceae</taxon>
        <taxon>Ornithinibacillus</taxon>
    </lineage>
</organism>
<dbReference type="PANTHER" id="PTHR42852">
    <property type="entry name" value="THIOL:DISULFIDE INTERCHANGE PROTEIN DSBE"/>
    <property type="match status" value="1"/>
</dbReference>
<keyword evidence="1" id="KW-1015">Disulfide bond</keyword>
<dbReference type="InterPro" id="IPR013766">
    <property type="entry name" value="Thioredoxin_domain"/>
</dbReference>
<dbReference type="InterPro" id="IPR017937">
    <property type="entry name" value="Thioredoxin_CS"/>
</dbReference>
<sequence length="189" mass="21621">MKKGVVLIVLIGMFSWAIYDFALSDSENAQRDNEKAEDVLAEAEQDSDSIGLQKGNIAPDLELKTLDNKIVKLSDLRGERVMLNFWASWCGPCRAEMPDMQKFYEEKDIAILAVNLTDTEIGKKNVTEFVEKYNLTFPVLLDEDGEISHLYRIQPIPTSFFIDSNGRVHSFTYGAMNYDQMVQEFEKME</sequence>
<dbReference type="CDD" id="cd02966">
    <property type="entry name" value="TlpA_like_family"/>
    <property type="match status" value="1"/>
</dbReference>
<evidence type="ECO:0000313" key="4">
    <source>
        <dbReference type="Proteomes" id="UP000183988"/>
    </source>
</evidence>
<accession>A0A1M5EWB9</accession>
<dbReference type="InterPro" id="IPR000866">
    <property type="entry name" value="AhpC/TSA"/>
</dbReference>
<dbReference type="AlphaFoldDB" id="A0A1M5EWB9"/>
<dbReference type="RefSeq" id="WP_072888620.1">
    <property type="nucleotide sequence ID" value="NZ_FQVW01000006.1"/>
</dbReference>
<keyword evidence="4" id="KW-1185">Reference proteome</keyword>
<proteinExistence type="predicted"/>
<dbReference type="Gene3D" id="3.40.30.10">
    <property type="entry name" value="Glutaredoxin"/>
    <property type="match status" value="1"/>
</dbReference>
<dbReference type="OrthoDB" id="25753at2"/>
<dbReference type="PROSITE" id="PS51352">
    <property type="entry name" value="THIOREDOXIN_2"/>
    <property type="match status" value="1"/>
</dbReference>